<evidence type="ECO:0000313" key="2">
    <source>
        <dbReference type="Proteomes" id="UP001149954"/>
    </source>
</evidence>
<keyword evidence="2" id="KW-1185">Reference proteome</keyword>
<organism evidence="1 2">
    <name type="scientific">Penicillium fimorum</name>
    <dbReference type="NCBI Taxonomy" id="1882269"/>
    <lineage>
        <taxon>Eukaryota</taxon>
        <taxon>Fungi</taxon>
        <taxon>Dikarya</taxon>
        <taxon>Ascomycota</taxon>
        <taxon>Pezizomycotina</taxon>
        <taxon>Eurotiomycetes</taxon>
        <taxon>Eurotiomycetidae</taxon>
        <taxon>Eurotiales</taxon>
        <taxon>Aspergillaceae</taxon>
        <taxon>Penicillium</taxon>
    </lineage>
</organism>
<dbReference type="Proteomes" id="UP001149954">
    <property type="component" value="Unassembled WGS sequence"/>
</dbReference>
<dbReference type="AlphaFoldDB" id="A0A9W9XJP0"/>
<proteinExistence type="predicted"/>
<evidence type="ECO:0000313" key="1">
    <source>
        <dbReference type="EMBL" id="KAJ5494247.1"/>
    </source>
</evidence>
<dbReference type="EMBL" id="JAPWDS010000006">
    <property type="protein sequence ID" value="KAJ5494247.1"/>
    <property type="molecule type" value="Genomic_DNA"/>
</dbReference>
<reference evidence="1" key="2">
    <citation type="journal article" date="2023" name="IMA Fungus">
        <title>Comparative genomic study of the Penicillium genus elucidates a diverse pangenome and 15 lateral gene transfer events.</title>
        <authorList>
            <person name="Petersen C."/>
            <person name="Sorensen T."/>
            <person name="Nielsen M.R."/>
            <person name="Sondergaard T.E."/>
            <person name="Sorensen J.L."/>
            <person name="Fitzpatrick D.A."/>
            <person name="Frisvad J.C."/>
            <person name="Nielsen K.L."/>
        </authorList>
    </citation>
    <scope>NUCLEOTIDE SEQUENCE</scope>
    <source>
        <strain evidence="1">IBT 29495</strain>
    </source>
</reference>
<protein>
    <submittedName>
        <fullName evidence="1">Uncharacterized protein</fullName>
    </submittedName>
</protein>
<accession>A0A9W9XJP0</accession>
<gene>
    <name evidence="1" type="ORF">N7463_010334</name>
</gene>
<comment type="caution">
    <text evidence="1">The sequence shown here is derived from an EMBL/GenBank/DDBJ whole genome shotgun (WGS) entry which is preliminary data.</text>
</comment>
<name>A0A9W9XJP0_9EURO</name>
<reference evidence="1" key="1">
    <citation type="submission" date="2022-12" db="EMBL/GenBank/DDBJ databases">
        <authorList>
            <person name="Petersen C."/>
        </authorList>
    </citation>
    <scope>NUCLEOTIDE SEQUENCE</scope>
    <source>
        <strain evidence="1">IBT 29495</strain>
    </source>
</reference>
<sequence>MCLPSLWQPKPVWRILLVPVDPQRHGAQGPAFYAQRRKRGFITPVVSISGLMPTSERHATPSATEYSKWDVSYQVPTEQGVSYMNNEMYMSNVWEASETQREDKTFNQSINQLTLIKPPNLDSIFTTLA</sequence>